<keyword evidence="5" id="KW-0735">Signal-anchor</keyword>
<dbReference type="PRINTS" id="PR00722">
    <property type="entry name" value="CHYMOTRYPSIN"/>
</dbReference>
<evidence type="ECO:0000256" key="4">
    <source>
        <dbReference type="ARBA" id="ARBA00022825"/>
    </source>
</evidence>
<feature type="chain" id="PRO_5028026667" evidence="9">
    <location>
        <begin position="23"/>
        <end position="386"/>
    </location>
</feature>
<evidence type="ECO:0000259" key="10">
    <source>
        <dbReference type="PROSITE" id="PS50240"/>
    </source>
</evidence>
<organism evidence="11 12">
    <name type="scientific">Drosophila kikkawai</name>
    <name type="common">Fruit fly</name>
    <dbReference type="NCBI Taxonomy" id="30033"/>
    <lineage>
        <taxon>Eukaryota</taxon>
        <taxon>Metazoa</taxon>
        <taxon>Ecdysozoa</taxon>
        <taxon>Arthropoda</taxon>
        <taxon>Hexapoda</taxon>
        <taxon>Insecta</taxon>
        <taxon>Pterygota</taxon>
        <taxon>Neoptera</taxon>
        <taxon>Endopterygota</taxon>
        <taxon>Diptera</taxon>
        <taxon>Brachycera</taxon>
        <taxon>Muscomorpha</taxon>
        <taxon>Ephydroidea</taxon>
        <taxon>Drosophilidae</taxon>
        <taxon>Drosophila</taxon>
        <taxon>Sophophora</taxon>
    </lineage>
</organism>
<dbReference type="GeneID" id="108075151"/>
<evidence type="ECO:0000313" key="12">
    <source>
        <dbReference type="RefSeq" id="XP_017022925.1"/>
    </source>
</evidence>
<evidence type="ECO:0000256" key="2">
    <source>
        <dbReference type="ARBA" id="ARBA00022670"/>
    </source>
</evidence>
<evidence type="ECO:0000256" key="3">
    <source>
        <dbReference type="ARBA" id="ARBA00022801"/>
    </source>
</evidence>
<evidence type="ECO:0000313" key="11">
    <source>
        <dbReference type="Proteomes" id="UP001652661"/>
    </source>
</evidence>
<feature type="domain" description="Peptidase S1" evidence="10">
    <location>
        <begin position="149"/>
        <end position="379"/>
    </location>
</feature>
<dbReference type="OrthoDB" id="10012881at2759"/>
<dbReference type="InterPro" id="IPR001314">
    <property type="entry name" value="Peptidase_S1A"/>
</dbReference>
<comment type="subcellular location">
    <subcellularLocation>
        <location evidence="1">Membrane</location>
        <topology evidence="1">Single-pass type II membrane protein</topology>
    </subcellularLocation>
</comment>
<dbReference type="SMART" id="SM00020">
    <property type="entry name" value="Tryp_SPc"/>
    <property type="match status" value="1"/>
</dbReference>
<keyword evidence="3 7" id="KW-0378">Hydrolase</keyword>
<dbReference type="GO" id="GO:0004252">
    <property type="term" value="F:serine-type endopeptidase activity"/>
    <property type="evidence" value="ECO:0007669"/>
    <property type="project" value="InterPro"/>
</dbReference>
<dbReference type="GO" id="GO:0016020">
    <property type="term" value="C:membrane"/>
    <property type="evidence" value="ECO:0007669"/>
    <property type="project" value="UniProtKB-SubCell"/>
</dbReference>
<accession>A0A6P4I457</accession>
<dbReference type="Proteomes" id="UP001652661">
    <property type="component" value="Chromosome 3L"/>
</dbReference>
<sequence>MKFDPPFLVLLALLGSCHQSWAGRQYNYKPPGRGYFYPKPAAPPARLPPLPVNGSLVITSPLPSPPPGVQSDFIDDLIEGHKQQILSNVLGVASETPSDPVSSSTASQSQQSSPAAPFPFAPLEGGGAKAFRVNRCASCTCGVPNVNRIVGGSQVRTNKYPWIAQIIRGTFLFCGGTLINDRYVLTAAHCVHGMDMRGVSVRLLQLDRSSTHLGITRSVAFAHAHVGYDPVSLIHDIALLRLDQPIPLVDPIRPACLPTNWLQNFDFQKAIVAGWGLSQEGGSTSSVLQEVVVPIITNAQCRATSYKSMIVDTMMCAGYVQTGGKDACQGDSGGPLIVRDRIFRLAGVVSFGYGCAKPDAPGVYTRVSRYLDWIAVNTRDSCYCIN</sequence>
<evidence type="ECO:0000256" key="8">
    <source>
        <dbReference type="SAM" id="MobiDB-lite"/>
    </source>
</evidence>
<dbReference type="InterPro" id="IPR009003">
    <property type="entry name" value="Peptidase_S1_PA"/>
</dbReference>
<dbReference type="Pfam" id="PF00089">
    <property type="entry name" value="Trypsin"/>
    <property type="match status" value="1"/>
</dbReference>
<evidence type="ECO:0000256" key="6">
    <source>
        <dbReference type="ARBA" id="ARBA00023157"/>
    </source>
</evidence>
<gene>
    <name evidence="12" type="primary">LOC108075151</name>
</gene>
<dbReference type="PROSITE" id="PS00134">
    <property type="entry name" value="TRYPSIN_HIS"/>
    <property type="match status" value="1"/>
</dbReference>
<feature type="region of interest" description="Disordered" evidence="8">
    <location>
        <begin position="93"/>
        <end position="119"/>
    </location>
</feature>
<evidence type="ECO:0000256" key="9">
    <source>
        <dbReference type="SAM" id="SignalP"/>
    </source>
</evidence>
<name>A0A6P4I457_DROKI</name>
<keyword evidence="11" id="KW-1185">Reference proteome</keyword>
<dbReference type="PANTHER" id="PTHR24252">
    <property type="entry name" value="ACROSIN-RELATED"/>
    <property type="match status" value="1"/>
</dbReference>
<dbReference type="InterPro" id="IPR001254">
    <property type="entry name" value="Trypsin_dom"/>
</dbReference>
<reference evidence="12" key="1">
    <citation type="submission" date="2025-08" db="UniProtKB">
        <authorList>
            <consortium name="RefSeq"/>
        </authorList>
    </citation>
    <scope>IDENTIFICATION</scope>
    <source>
        <strain evidence="12">14028-0561.14</strain>
        <tissue evidence="12">Whole fly</tissue>
    </source>
</reference>
<protein>
    <submittedName>
        <fullName evidence="12">Trypsin-1</fullName>
    </submittedName>
</protein>
<dbReference type="PROSITE" id="PS50240">
    <property type="entry name" value="TRYPSIN_DOM"/>
    <property type="match status" value="1"/>
</dbReference>
<keyword evidence="2 7" id="KW-0645">Protease</keyword>
<keyword evidence="5" id="KW-0812">Transmembrane</keyword>
<dbReference type="AlphaFoldDB" id="A0A6P4I457"/>
<dbReference type="InterPro" id="IPR018114">
    <property type="entry name" value="TRYPSIN_HIS"/>
</dbReference>
<dbReference type="SUPFAM" id="SSF50494">
    <property type="entry name" value="Trypsin-like serine proteases"/>
    <property type="match status" value="1"/>
</dbReference>
<dbReference type="GO" id="GO:0006508">
    <property type="term" value="P:proteolysis"/>
    <property type="evidence" value="ECO:0007669"/>
    <property type="project" value="UniProtKB-KW"/>
</dbReference>
<proteinExistence type="predicted"/>
<evidence type="ECO:0000256" key="7">
    <source>
        <dbReference type="RuleBase" id="RU363034"/>
    </source>
</evidence>
<dbReference type="PROSITE" id="PS51257">
    <property type="entry name" value="PROKAR_LIPOPROTEIN"/>
    <property type="match status" value="1"/>
</dbReference>
<dbReference type="InterPro" id="IPR043504">
    <property type="entry name" value="Peptidase_S1_PA_chymotrypsin"/>
</dbReference>
<dbReference type="FunFam" id="2.40.10.10:FF:000006">
    <property type="entry name" value="Serine proteinase stubble"/>
    <property type="match status" value="1"/>
</dbReference>
<dbReference type="InterPro" id="IPR033116">
    <property type="entry name" value="TRYPSIN_SER"/>
</dbReference>
<dbReference type="PROSITE" id="PS00135">
    <property type="entry name" value="TRYPSIN_SER"/>
    <property type="match status" value="1"/>
</dbReference>
<evidence type="ECO:0000256" key="5">
    <source>
        <dbReference type="ARBA" id="ARBA00022968"/>
    </source>
</evidence>
<keyword evidence="6" id="KW-1015">Disulfide bond</keyword>
<feature type="compositionally biased region" description="Low complexity" evidence="8">
    <location>
        <begin position="97"/>
        <end position="115"/>
    </location>
</feature>
<dbReference type="PANTHER" id="PTHR24252:SF7">
    <property type="entry name" value="HYALIN"/>
    <property type="match status" value="1"/>
</dbReference>
<keyword evidence="9" id="KW-0732">Signal</keyword>
<dbReference type="CDD" id="cd00190">
    <property type="entry name" value="Tryp_SPc"/>
    <property type="match status" value="1"/>
</dbReference>
<dbReference type="RefSeq" id="XP_017022925.1">
    <property type="nucleotide sequence ID" value="XM_017167436.2"/>
</dbReference>
<dbReference type="Gene3D" id="2.40.10.10">
    <property type="entry name" value="Trypsin-like serine proteases"/>
    <property type="match status" value="1"/>
</dbReference>
<evidence type="ECO:0000256" key="1">
    <source>
        <dbReference type="ARBA" id="ARBA00004606"/>
    </source>
</evidence>
<feature type="signal peptide" evidence="9">
    <location>
        <begin position="1"/>
        <end position="22"/>
    </location>
</feature>
<keyword evidence="4 7" id="KW-0720">Serine protease</keyword>